<keyword evidence="3 6" id="KW-1133">Transmembrane helix</keyword>
<feature type="transmembrane region" description="Helical" evidence="6">
    <location>
        <begin position="246"/>
        <end position="265"/>
    </location>
</feature>
<feature type="compositionally biased region" description="Polar residues" evidence="5">
    <location>
        <begin position="1"/>
        <end position="11"/>
    </location>
</feature>
<dbReference type="STRING" id="50990.A0A4Y7QA41"/>
<evidence type="ECO:0000256" key="5">
    <source>
        <dbReference type="SAM" id="MobiDB-lite"/>
    </source>
</evidence>
<feature type="transmembrane region" description="Helical" evidence="6">
    <location>
        <begin position="172"/>
        <end position="189"/>
    </location>
</feature>
<dbReference type="PIRSF" id="PIRSF006060">
    <property type="entry name" value="AA_transporter"/>
    <property type="match status" value="1"/>
</dbReference>
<proteinExistence type="predicted"/>
<dbReference type="EMBL" id="ML170166">
    <property type="protein sequence ID" value="TDL24533.1"/>
    <property type="molecule type" value="Genomic_DNA"/>
</dbReference>
<evidence type="ECO:0000313" key="7">
    <source>
        <dbReference type="EMBL" id="TDL24533.1"/>
    </source>
</evidence>
<feature type="transmembrane region" description="Helical" evidence="6">
    <location>
        <begin position="286"/>
        <end position="307"/>
    </location>
</feature>
<feature type="transmembrane region" description="Helical" evidence="6">
    <location>
        <begin position="201"/>
        <end position="226"/>
    </location>
</feature>
<feature type="transmembrane region" description="Helical" evidence="6">
    <location>
        <begin position="56"/>
        <end position="76"/>
    </location>
</feature>
<keyword evidence="2 6" id="KW-0812">Transmembrane</keyword>
<accession>A0A4Y7QA41</accession>
<dbReference type="AlphaFoldDB" id="A0A4Y7QA41"/>
<feature type="transmembrane region" description="Helical" evidence="6">
    <location>
        <begin position="130"/>
        <end position="152"/>
    </location>
</feature>
<protein>
    <submittedName>
        <fullName evidence="7">Amino acid transporter</fullName>
    </submittedName>
</protein>
<evidence type="ECO:0000256" key="1">
    <source>
        <dbReference type="ARBA" id="ARBA00004141"/>
    </source>
</evidence>
<evidence type="ECO:0000256" key="2">
    <source>
        <dbReference type="ARBA" id="ARBA00022692"/>
    </source>
</evidence>
<dbReference type="VEuPathDB" id="FungiDB:BD410DRAFT_745153"/>
<sequence>MRNRSRSQAVSASERDPLLHPSDLEELGKTIDREDDGGQSFDNVPQAKRQLGLTSVVFLIFNRIIGTGIFATPSLILKSSGSVGMTFVMWTLGALVAAAGTAVYVELGTGLPRSGGEKNYLEFIFRRPKFLMTCIYAMLALFIGFSSANAVVLGEYVMHAFSIEPNRVNTRLFGVFALTIGFLLHSLKLQWGLRLQNALGVFKLFVLLGIALCGLLCLAGIPGFNLDAERRPHNFDMERIWEGTRLDANSFVTGLFNVIWSFIGYSNANYALSEVRNPVRTIKRAAPLAIASITVVYMLVNVAYFAVVSKEEILGGGRTVAALFFRNLFGPATEKVCTLPLIKSPQVLSVIIALSTFGNVLAVMFTQGRVVQELGREGVLPYSSIFASNKPANAPFAGLLWQWSISTVVAVAPPPGDAYNFILNLSSYPLVVINAVITIGLLFLHTRAALDWEWEPPFRAWTPAIIFFLISNILLLVVPLVPPLPGFSPYEHLPYWLHVVVSLFIILLGAVYWAVWAVWLPKRGGYVLERDVVLQEDGVSRNVFKREAVR</sequence>
<feature type="region of interest" description="Disordered" evidence="5">
    <location>
        <begin position="1"/>
        <end position="25"/>
    </location>
</feature>
<evidence type="ECO:0000256" key="3">
    <source>
        <dbReference type="ARBA" id="ARBA00022989"/>
    </source>
</evidence>
<gene>
    <name evidence="7" type="ORF">BD410DRAFT_745153</name>
</gene>
<keyword evidence="4 6" id="KW-0472">Membrane</keyword>
<organism evidence="7 8">
    <name type="scientific">Rickenella mellea</name>
    <dbReference type="NCBI Taxonomy" id="50990"/>
    <lineage>
        <taxon>Eukaryota</taxon>
        <taxon>Fungi</taxon>
        <taxon>Dikarya</taxon>
        <taxon>Basidiomycota</taxon>
        <taxon>Agaricomycotina</taxon>
        <taxon>Agaricomycetes</taxon>
        <taxon>Hymenochaetales</taxon>
        <taxon>Rickenellaceae</taxon>
        <taxon>Rickenella</taxon>
    </lineage>
</organism>
<comment type="subcellular location">
    <subcellularLocation>
        <location evidence="1">Membrane</location>
        <topology evidence="1">Multi-pass membrane protein</topology>
    </subcellularLocation>
</comment>
<evidence type="ECO:0000313" key="8">
    <source>
        <dbReference type="Proteomes" id="UP000294933"/>
    </source>
</evidence>
<feature type="transmembrane region" description="Helical" evidence="6">
    <location>
        <begin position="465"/>
        <end position="484"/>
    </location>
</feature>
<dbReference type="Pfam" id="PF13520">
    <property type="entry name" value="AA_permease_2"/>
    <property type="match status" value="1"/>
</dbReference>
<feature type="transmembrane region" description="Helical" evidence="6">
    <location>
        <begin position="418"/>
        <end position="444"/>
    </location>
</feature>
<feature type="compositionally biased region" description="Basic and acidic residues" evidence="5">
    <location>
        <begin position="13"/>
        <end position="25"/>
    </location>
</feature>
<dbReference type="InterPro" id="IPR050598">
    <property type="entry name" value="AminoAcid_Transporter"/>
</dbReference>
<dbReference type="GO" id="GO:0016020">
    <property type="term" value="C:membrane"/>
    <property type="evidence" value="ECO:0007669"/>
    <property type="project" value="UniProtKB-SubCell"/>
</dbReference>
<keyword evidence="8" id="KW-1185">Reference proteome</keyword>
<dbReference type="Gene3D" id="1.20.1740.10">
    <property type="entry name" value="Amino acid/polyamine transporter I"/>
    <property type="match status" value="1"/>
</dbReference>
<dbReference type="PANTHER" id="PTHR11785:SF498">
    <property type="entry name" value="HIGH-AFFINITY METHIONINE PERMEASE"/>
    <property type="match status" value="1"/>
</dbReference>
<evidence type="ECO:0000256" key="4">
    <source>
        <dbReference type="ARBA" id="ARBA00023136"/>
    </source>
</evidence>
<dbReference type="OrthoDB" id="5982228at2759"/>
<evidence type="ECO:0000256" key="6">
    <source>
        <dbReference type="SAM" id="Phobius"/>
    </source>
</evidence>
<reference evidence="7 8" key="1">
    <citation type="submission" date="2018-06" db="EMBL/GenBank/DDBJ databases">
        <title>A transcriptomic atlas of mushroom development highlights an independent origin of complex multicellularity.</title>
        <authorList>
            <consortium name="DOE Joint Genome Institute"/>
            <person name="Krizsan K."/>
            <person name="Almasi E."/>
            <person name="Merenyi Z."/>
            <person name="Sahu N."/>
            <person name="Viragh M."/>
            <person name="Koszo T."/>
            <person name="Mondo S."/>
            <person name="Kiss B."/>
            <person name="Balint B."/>
            <person name="Kues U."/>
            <person name="Barry K."/>
            <person name="Hegedus J.C."/>
            <person name="Henrissat B."/>
            <person name="Johnson J."/>
            <person name="Lipzen A."/>
            <person name="Ohm R."/>
            <person name="Nagy I."/>
            <person name="Pangilinan J."/>
            <person name="Yan J."/>
            <person name="Xiong Y."/>
            <person name="Grigoriev I.V."/>
            <person name="Hibbett D.S."/>
            <person name="Nagy L.G."/>
        </authorList>
    </citation>
    <scope>NUCLEOTIDE SEQUENCE [LARGE SCALE GENOMIC DNA]</scope>
    <source>
        <strain evidence="7 8">SZMC22713</strain>
    </source>
</reference>
<dbReference type="PANTHER" id="PTHR11785">
    <property type="entry name" value="AMINO ACID TRANSPORTER"/>
    <property type="match status" value="1"/>
</dbReference>
<feature type="transmembrane region" description="Helical" evidence="6">
    <location>
        <begin position="496"/>
        <end position="520"/>
    </location>
</feature>
<feature type="transmembrane region" description="Helical" evidence="6">
    <location>
        <begin position="88"/>
        <end position="109"/>
    </location>
</feature>
<dbReference type="InterPro" id="IPR002293">
    <property type="entry name" value="AA/rel_permease1"/>
</dbReference>
<dbReference type="GO" id="GO:0015179">
    <property type="term" value="F:L-amino acid transmembrane transporter activity"/>
    <property type="evidence" value="ECO:0007669"/>
    <property type="project" value="TreeGrafter"/>
</dbReference>
<dbReference type="Proteomes" id="UP000294933">
    <property type="component" value="Unassembled WGS sequence"/>
</dbReference>
<name>A0A4Y7QA41_9AGAM</name>